<name>A0ABD2Q094_9PLAT</name>
<feature type="coiled-coil region" evidence="1">
    <location>
        <begin position="254"/>
        <end position="288"/>
    </location>
</feature>
<accession>A0ABD2Q094</accession>
<evidence type="ECO:0000313" key="4">
    <source>
        <dbReference type="Proteomes" id="UP001626550"/>
    </source>
</evidence>
<dbReference type="Proteomes" id="UP001626550">
    <property type="component" value="Unassembled WGS sequence"/>
</dbReference>
<dbReference type="AlphaFoldDB" id="A0ABD2Q094"/>
<evidence type="ECO:0000313" key="3">
    <source>
        <dbReference type="EMBL" id="KAL3313064.1"/>
    </source>
</evidence>
<gene>
    <name evidence="3" type="ORF">Ciccas_008338</name>
</gene>
<feature type="region of interest" description="Disordered" evidence="2">
    <location>
        <begin position="203"/>
        <end position="232"/>
    </location>
</feature>
<keyword evidence="4" id="KW-1185">Reference proteome</keyword>
<evidence type="ECO:0000256" key="2">
    <source>
        <dbReference type="SAM" id="MobiDB-lite"/>
    </source>
</evidence>
<feature type="compositionally biased region" description="Acidic residues" evidence="2">
    <location>
        <begin position="207"/>
        <end position="218"/>
    </location>
</feature>
<protein>
    <submittedName>
        <fullName evidence="3">Uncharacterized protein</fullName>
    </submittedName>
</protein>
<organism evidence="3 4">
    <name type="scientific">Cichlidogyrus casuarinus</name>
    <dbReference type="NCBI Taxonomy" id="1844966"/>
    <lineage>
        <taxon>Eukaryota</taxon>
        <taxon>Metazoa</taxon>
        <taxon>Spiralia</taxon>
        <taxon>Lophotrochozoa</taxon>
        <taxon>Platyhelminthes</taxon>
        <taxon>Monogenea</taxon>
        <taxon>Monopisthocotylea</taxon>
        <taxon>Dactylogyridea</taxon>
        <taxon>Ancyrocephalidae</taxon>
        <taxon>Cichlidogyrus</taxon>
    </lineage>
</organism>
<comment type="caution">
    <text evidence="3">The sequence shown here is derived from an EMBL/GenBank/DDBJ whole genome shotgun (WGS) entry which is preliminary data.</text>
</comment>
<evidence type="ECO:0000256" key="1">
    <source>
        <dbReference type="SAM" id="Coils"/>
    </source>
</evidence>
<proteinExistence type="predicted"/>
<keyword evidence="1" id="KW-0175">Coiled coil</keyword>
<sequence length="355" mass="40520">MNSSRIPRPSRYNGQVSTSILAIPRRKPFTSPVPPCTGISRPSCYSSLNNRELINHCLQTPRRRPYTSLDSYSPTEFSLKDPLVLDNDNDKDENEATFIDSTDFQHTCEPQLISTRLECVQEAVYSVPNHPSFSLETELIASPPVKECITPDMQNLPNKTADQLSSWSTSSTEELVGSTKFSENELSEKPQQLTRKFASFHDFKQLDDEDQTMDDGDQSMDREAEGQENSEQSSIIHPCIFYENEIKPIAELIEEGLKNQLLQVQEEKEKIEADLTELEQENEKLRTAMQGLPPEEWLLAKQERQAACDELQIKNEEISNLCQKLDDYRIPAQRQVSDCVTKYLKKNFANGADFE</sequence>
<dbReference type="EMBL" id="JBJKFK010001449">
    <property type="protein sequence ID" value="KAL3313064.1"/>
    <property type="molecule type" value="Genomic_DNA"/>
</dbReference>
<reference evidence="3 4" key="1">
    <citation type="submission" date="2024-11" db="EMBL/GenBank/DDBJ databases">
        <title>Adaptive evolution of stress response genes in parasites aligns with host niche diversity.</title>
        <authorList>
            <person name="Hahn C."/>
            <person name="Resl P."/>
        </authorList>
    </citation>
    <scope>NUCLEOTIDE SEQUENCE [LARGE SCALE GENOMIC DNA]</scope>
    <source>
        <strain evidence="3">EGGRZ-B1_66</strain>
        <tissue evidence="3">Body</tissue>
    </source>
</reference>